<dbReference type="EC" id="6.2.1.1" evidence="2"/>
<gene>
    <name evidence="10" type="ORF">BDZ31_000098</name>
</gene>
<dbReference type="InterPro" id="IPR020845">
    <property type="entry name" value="AMP-binding_CS"/>
</dbReference>
<dbReference type="InterPro" id="IPR025110">
    <property type="entry name" value="AMP-bd_C"/>
</dbReference>
<keyword evidence="6" id="KW-0007">Acetylation</keyword>
<feature type="domain" description="Acetyl-coenzyme A synthetase N-terminal" evidence="9">
    <location>
        <begin position="43"/>
        <end position="97"/>
    </location>
</feature>
<evidence type="ECO:0000256" key="6">
    <source>
        <dbReference type="ARBA" id="ARBA00022990"/>
    </source>
</evidence>
<evidence type="ECO:0000256" key="3">
    <source>
        <dbReference type="ARBA" id="ARBA00022598"/>
    </source>
</evidence>
<evidence type="ECO:0000256" key="5">
    <source>
        <dbReference type="ARBA" id="ARBA00022840"/>
    </source>
</evidence>
<evidence type="ECO:0000313" key="10">
    <source>
        <dbReference type="EMBL" id="MBB4660525.1"/>
    </source>
</evidence>
<keyword evidence="4" id="KW-0547">Nucleotide-binding</keyword>
<dbReference type="InterPro" id="IPR045851">
    <property type="entry name" value="AMP-bd_C_sf"/>
</dbReference>
<dbReference type="Pfam" id="PF13193">
    <property type="entry name" value="AMP-binding_C"/>
    <property type="match status" value="1"/>
</dbReference>
<dbReference type="Proteomes" id="UP000585272">
    <property type="component" value="Unassembled WGS sequence"/>
</dbReference>
<evidence type="ECO:0000256" key="1">
    <source>
        <dbReference type="ARBA" id="ARBA00006432"/>
    </source>
</evidence>
<keyword evidence="5" id="KW-0067">ATP-binding</keyword>
<dbReference type="RefSeq" id="WP_183337935.1">
    <property type="nucleotide sequence ID" value="NZ_JACHNU010000001.1"/>
</dbReference>
<evidence type="ECO:0000259" key="7">
    <source>
        <dbReference type="Pfam" id="PF00501"/>
    </source>
</evidence>
<name>A0A840I873_9ACTN</name>
<evidence type="ECO:0000313" key="11">
    <source>
        <dbReference type="Proteomes" id="UP000585272"/>
    </source>
</evidence>
<dbReference type="PANTHER" id="PTHR24095">
    <property type="entry name" value="ACETYL-COENZYME A SYNTHETASE"/>
    <property type="match status" value="1"/>
</dbReference>
<dbReference type="GO" id="GO:0003987">
    <property type="term" value="F:acetate-CoA ligase activity"/>
    <property type="evidence" value="ECO:0007669"/>
    <property type="project" value="UniProtKB-EC"/>
</dbReference>
<evidence type="ECO:0000256" key="2">
    <source>
        <dbReference type="ARBA" id="ARBA00013275"/>
    </source>
</evidence>
<dbReference type="InterPro" id="IPR042099">
    <property type="entry name" value="ANL_N_sf"/>
</dbReference>
<dbReference type="SUPFAM" id="SSF56801">
    <property type="entry name" value="Acetyl-CoA synthetase-like"/>
    <property type="match status" value="1"/>
</dbReference>
<sequence>MTCAATTALPPWFEPDRWIPDPATLGDWRISGLLRRTGCDDLAALHARAVADPAWFYATAFDDLGLEWMRPYARTLDVSRGPEWATWFEGGATNLAWLAGGRWAEREPERTAIRWEGEDGGVRSFTYAELEQQVAAAAAGLRHLGVGRGDVVALYLPMTPEAAVALLAAARIGAVAAPAFSGYGAAALAERLRLSRARVLVTADGYPRRGTAVDALAVAREAVRAAPAVEHVVVVERLNAPRRASARESSWEALLAHGSAGAIEPLDPETPFLVAFTSGTTGRPKGAVHVHGGLPYRWSIDIAYGLDVRPADGLCWLSDMGWILGPLAVVGALTLGATLVLLESFDHPTSERLWEQVERHRIAVLGLSPSLVRMLAADGDEPVARHDLTSLRTLATGGEPMTLAAWRWLHRVVGGGRVPIVNASGGTEAGGSFLSGSPIVATPACRFAGPTIGVDVDAVDADGRPVTGTVGELAVRAPWPSMTRGFWGEGPQRYLDAYWSRWEGVWAHGDQVVRHADGSWELPGRADDVLNVAGKRVGPLELESVAGEVDGVADAMAVGVPDERKGEVAVVVVALAPGAAEADVVGAVEARIVAALGKPLRPAAVIPVAELPRLRSGKPHRRAARAWLTGAEPGDLSTLANPAAREAITRGAARWRTSS</sequence>
<reference evidence="10 11" key="1">
    <citation type="submission" date="2020-08" db="EMBL/GenBank/DDBJ databases">
        <title>Genomic Encyclopedia of Archaeal and Bacterial Type Strains, Phase II (KMG-II): from individual species to whole genera.</title>
        <authorList>
            <person name="Goeker M."/>
        </authorList>
    </citation>
    <scope>NUCLEOTIDE SEQUENCE [LARGE SCALE GENOMIC DNA]</scope>
    <source>
        <strain evidence="10 11">DSM 23288</strain>
    </source>
</reference>
<dbReference type="AlphaFoldDB" id="A0A840I873"/>
<dbReference type="PROSITE" id="PS00455">
    <property type="entry name" value="AMP_BINDING"/>
    <property type="match status" value="1"/>
</dbReference>
<feature type="domain" description="AMP-dependent synthetase/ligase" evidence="7">
    <location>
        <begin position="102"/>
        <end position="487"/>
    </location>
</feature>
<protein>
    <recommendedName>
        <fullName evidence="2">acetate--CoA ligase</fullName>
        <ecNumber evidence="2">6.2.1.1</ecNumber>
    </recommendedName>
</protein>
<evidence type="ECO:0000259" key="8">
    <source>
        <dbReference type="Pfam" id="PF13193"/>
    </source>
</evidence>
<feature type="domain" description="AMP-binding enzyme C-terminal" evidence="8">
    <location>
        <begin position="541"/>
        <end position="618"/>
    </location>
</feature>
<dbReference type="Gene3D" id="3.40.50.12780">
    <property type="entry name" value="N-terminal domain of ligase-like"/>
    <property type="match status" value="1"/>
</dbReference>
<dbReference type="GO" id="GO:0006085">
    <property type="term" value="P:acetyl-CoA biosynthetic process"/>
    <property type="evidence" value="ECO:0007669"/>
    <property type="project" value="TreeGrafter"/>
</dbReference>
<dbReference type="InterPro" id="IPR000873">
    <property type="entry name" value="AMP-dep_synth/lig_dom"/>
</dbReference>
<comment type="caution">
    <text evidence="10">The sequence shown here is derived from an EMBL/GenBank/DDBJ whole genome shotgun (WGS) entry which is preliminary data.</text>
</comment>
<evidence type="ECO:0000256" key="4">
    <source>
        <dbReference type="ARBA" id="ARBA00022741"/>
    </source>
</evidence>
<keyword evidence="11" id="KW-1185">Reference proteome</keyword>
<evidence type="ECO:0000259" key="9">
    <source>
        <dbReference type="Pfam" id="PF16177"/>
    </source>
</evidence>
<keyword evidence="3 10" id="KW-0436">Ligase</keyword>
<proteinExistence type="inferred from homology"/>
<dbReference type="GO" id="GO:0005524">
    <property type="term" value="F:ATP binding"/>
    <property type="evidence" value="ECO:0007669"/>
    <property type="project" value="UniProtKB-KW"/>
</dbReference>
<dbReference type="InterPro" id="IPR032387">
    <property type="entry name" value="ACAS_N"/>
</dbReference>
<dbReference type="PANTHER" id="PTHR24095:SF14">
    <property type="entry name" value="ACETYL-COENZYME A SYNTHETASE 1"/>
    <property type="match status" value="1"/>
</dbReference>
<dbReference type="Pfam" id="PF00501">
    <property type="entry name" value="AMP-binding"/>
    <property type="match status" value="1"/>
</dbReference>
<dbReference type="Gene3D" id="3.30.300.30">
    <property type="match status" value="1"/>
</dbReference>
<dbReference type="Pfam" id="PF16177">
    <property type="entry name" value="ACAS_N"/>
    <property type="match status" value="1"/>
</dbReference>
<comment type="similarity">
    <text evidence="1">Belongs to the ATP-dependent AMP-binding enzyme family.</text>
</comment>
<accession>A0A840I873</accession>
<organism evidence="10 11">
    <name type="scientific">Conexibacter arvalis</name>
    <dbReference type="NCBI Taxonomy" id="912552"/>
    <lineage>
        <taxon>Bacteria</taxon>
        <taxon>Bacillati</taxon>
        <taxon>Actinomycetota</taxon>
        <taxon>Thermoleophilia</taxon>
        <taxon>Solirubrobacterales</taxon>
        <taxon>Conexibacteraceae</taxon>
        <taxon>Conexibacter</taxon>
    </lineage>
</organism>
<dbReference type="EMBL" id="JACHNU010000001">
    <property type="protein sequence ID" value="MBB4660525.1"/>
    <property type="molecule type" value="Genomic_DNA"/>
</dbReference>